<reference evidence="1" key="1">
    <citation type="submission" date="2022-05" db="EMBL/GenBank/DDBJ databases">
        <title>The Musa troglodytarum L. genome provides insights into the mechanism of non-climacteric behaviour and enrichment of carotenoids.</title>
        <authorList>
            <person name="Wang J."/>
        </authorList>
    </citation>
    <scope>NUCLEOTIDE SEQUENCE</scope>
    <source>
        <tissue evidence="1">Leaf</tissue>
    </source>
</reference>
<gene>
    <name evidence="1" type="ORF">MUK42_33098</name>
</gene>
<organism evidence="1 2">
    <name type="scientific">Musa troglodytarum</name>
    <name type="common">fe'i banana</name>
    <dbReference type="NCBI Taxonomy" id="320322"/>
    <lineage>
        <taxon>Eukaryota</taxon>
        <taxon>Viridiplantae</taxon>
        <taxon>Streptophyta</taxon>
        <taxon>Embryophyta</taxon>
        <taxon>Tracheophyta</taxon>
        <taxon>Spermatophyta</taxon>
        <taxon>Magnoliopsida</taxon>
        <taxon>Liliopsida</taxon>
        <taxon>Zingiberales</taxon>
        <taxon>Musaceae</taxon>
        <taxon>Musa</taxon>
    </lineage>
</organism>
<dbReference type="Proteomes" id="UP001055439">
    <property type="component" value="Chromosome 3"/>
</dbReference>
<dbReference type="EMBL" id="CP097505">
    <property type="protein sequence ID" value="URD92702.1"/>
    <property type="molecule type" value="Genomic_DNA"/>
</dbReference>
<keyword evidence="2" id="KW-1185">Reference proteome</keyword>
<proteinExistence type="predicted"/>
<evidence type="ECO:0000313" key="2">
    <source>
        <dbReference type="Proteomes" id="UP001055439"/>
    </source>
</evidence>
<evidence type="ECO:0000313" key="1">
    <source>
        <dbReference type="EMBL" id="URD92702.1"/>
    </source>
</evidence>
<protein>
    <submittedName>
        <fullName evidence="1">Uncharacterized protein</fullName>
    </submittedName>
</protein>
<accession>A0A9E7JSM1</accession>
<sequence>MSRCNCGSSGKKHLCCRRRPRLPNNAHTINEQKDVGLGHGRKLWRCPSWTSFTGQMGHFLSLRPRRSPNNSCLHSMERGSPELEQSTKKINFYLPLKHDDSLALALLVLLRDSQLVLSSSSSDARYDQQNKAIRRQHCKGGGARSPSSSAAPNCNKLHAFGVLMVLTENKSNPAALFVSAPPQAPAPLTNSSDLVVTEVCSSLL</sequence>
<dbReference type="AlphaFoldDB" id="A0A9E7JSM1"/>
<name>A0A9E7JSM1_9LILI</name>